<feature type="transmembrane region" description="Helical" evidence="1">
    <location>
        <begin position="121"/>
        <end position="144"/>
    </location>
</feature>
<organism evidence="2 3">
    <name type="scientific">Ectopseudomonas composti</name>
    <dbReference type="NCBI Taxonomy" id="658457"/>
    <lineage>
        <taxon>Bacteria</taxon>
        <taxon>Pseudomonadati</taxon>
        <taxon>Pseudomonadota</taxon>
        <taxon>Gammaproteobacteria</taxon>
        <taxon>Pseudomonadales</taxon>
        <taxon>Pseudomonadaceae</taxon>
        <taxon>Ectopseudomonas</taxon>
    </lineage>
</organism>
<evidence type="ECO:0000313" key="3">
    <source>
        <dbReference type="Proteomes" id="UP000182400"/>
    </source>
</evidence>
<dbReference type="Pfam" id="PF09980">
    <property type="entry name" value="DUF2214"/>
    <property type="match status" value="1"/>
</dbReference>
<evidence type="ECO:0000256" key="1">
    <source>
        <dbReference type="SAM" id="Phobius"/>
    </source>
</evidence>
<dbReference type="InterPro" id="IPR018706">
    <property type="entry name" value="DUF2214_membrane"/>
</dbReference>
<feature type="transmembrane region" description="Helical" evidence="1">
    <location>
        <begin position="78"/>
        <end position="100"/>
    </location>
</feature>
<protein>
    <submittedName>
        <fullName evidence="2">Putative membrane protein</fullName>
    </submittedName>
</protein>
<feature type="transmembrane region" description="Helical" evidence="1">
    <location>
        <begin position="6"/>
        <end position="28"/>
    </location>
</feature>
<name>A0A1I5JEI1_9GAMM</name>
<feature type="transmembrane region" description="Helical" evidence="1">
    <location>
        <begin position="40"/>
        <end position="66"/>
    </location>
</feature>
<reference evidence="2 3" key="1">
    <citation type="submission" date="2016-10" db="EMBL/GenBank/DDBJ databases">
        <authorList>
            <person name="de Groot N.N."/>
        </authorList>
    </citation>
    <scope>NUCLEOTIDE SEQUENCE [LARGE SCALE GENOMIC DNA]</scope>
    <source>
        <strain evidence="2 3">CCUG 59231</strain>
    </source>
</reference>
<dbReference type="RefSeq" id="WP_074936248.1">
    <property type="nucleotide sequence ID" value="NZ_FOWP01000001.1"/>
</dbReference>
<accession>A0A1I5JEI1</accession>
<sequence length="153" mass="16692">MAAAFVAYLHYLSIFALFALLSIEHVLFKAPLDLYRARSLMITDLAYGICAILVLVTGIARVLWFGKGAAYYMGNSLFHAKVGLFVLVGLLSILPTVVFIKWRSAVKAGQVPEPSARQVRLVTWSIRLELLALLVIPLLAALMARGYGVIATG</sequence>
<gene>
    <name evidence="2" type="ORF">SAMN05216601_101314</name>
</gene>
<dbReference type="Proteomes" id="UP000182400">
    <property type="component" value="Unassembled WGS sequence"/>
</dbReference>
<dbReference type="EMBL" id="FOWP01000001">
    <property type="protein sequence ID" value="SFO71234.1"/>
    <property type="molecule type" value="Genomic_DNA"/>
</dbReference>
<keyword evidence="1" id="KW-1133">Transmembrane helix</keyword>
<proteinExistence type="predicted"/>
<keyword evidence="1" id="KW-0472">Membrane</keyword>
<dbReference type="STRING" id="658457.SAMN05216601_101314"/>
<evidence type="ECO:0000313" key="2">
    <source>
        <dbReference type="EMBL" id="SFO71234.1"/>
    </source>
</evidence>
<keyword evidence="1" id="KW-0812">Transmembrane</keyword>
<dbReference type="OrthoDB" id="826511at2"/>
<dbReference type="AlphaFoldDB" id="A0A1I5JEI1"/>